<protein>
    <recommendedName>
        <fullName evidence="6">HTH-type transcriptional regulator TtuA</fullName>
    </recommendedName>
    <alternativeName>
        <fullName evidence="7">Tartrate utilization transcriptional regulator</fullName>
    </alternativeName>
</protein>
<dbReference type="Gene3D" id="1.10.10.10">
    <property type="entry name" value="Winged helix-like DNA-binding domain superfamily/Winged helix DNA-binding domain"/>
    <property type="match status" value="1"/>
</dbReference>
<dbReference type="GO" id="GO:0003677">
    <property type="term" value="F:DNA binding"/>
    <property type="evidence" value="ECO:0007669"/>
    <property type="project" value="UniProtKB-KW"/>
</dbReference>
<evidence type="ECO:0000313" key="10">
    <source>
        <dbReference type="Proteomes" id="UP000028181"/>
    </source>
</evidence>
<reference evidence="10" key="1">
    <citation type="journal article" date="2014" name="BMC Genomics">
        <title>Genome sequencing of two Neorhizobium galegae strains reveals a noeT gene responsible for the unusual acetylation of the nodulation factors.</title>
        <authorList>
            <person name="Osterman J."/>
            <person name="Marsh J."/>
            <person name="Laine P.K."/>
            <person name="Zeng Z."/>
            <person name="Alatalo E."/>
            <person name="Sullivan J.T."/>
            <person name="Young J.P."/>
            <person name="Thomas-Oates J."/>
            <person name="Paulin L."/>
            <person name="Lindstrom K."/>
        </authorList>
    </citation>
    <scope>NUCLEOTIDE SEQUENCE [LARGE SCALE GENOMIC DNA]</scope>
    <source>
        <strain evidence="10">HAMBI 540</strain>
    </source>
</reference>
<evidence type="ECO:0000256" key="7">
    <source>
        <dbReference type="ARBA" id="ARBA00083243"/>
    </source>
</evidence>
<name>A0A068SS24_NEOGA</name>
<dbReference type="SUPFAM" id="SSF46785">
    <property type="entry name" value="Winged helix' DNA-binding domain"/>
    <property type="match status" value="1"/>
</dbReference>
<keyword evidence="2" id="KW-0805">Transcription regulation</keyword>
<evidence type="ECO:0000313" key="9">
    <source>
        <dbReference type="EMBL" id="CDN49018.1"/>
    </source>
</evidence>
<dbReference type="InterPro" id="IPR050950">
    <property type="entry name" value="HTH-type_LysR_regulators"/>
</dbReference>
<evidence type="ECO:0000256" key="6">
    <source>
        <dbReference type="ARBA" id="ARBA00067332"/>
    </source>
</evidence>
<feature type="domain" description="HTH lysR-type" evidence="8">
    <location>
        <begin position="1"/>
        <end position="59"/>
    </location>
</feature>
<organism evidence="9 10">
    <name type="scientific">Neorhizobium galegae bv. orientalis str. HAMBI 540</name>
    <dbReference type="NCBI Taxonomy" id="1028800"/>
    <lineage>
        <taxon>Bacteria</taxon>
        <taxon>Pseudomonadati</taxon>
        <taxon>Pseudomonadota</taxon>
        <taxon>Alphaproteobacteria</taxon>
        <taxon>Hyphomicrobiales</taxon>
        <taxon>Rhizobiaceae</taxon>
        <taxon>Rhizobium/Agrobacterium group</taxon>
        <taxon>Neorhizobium</taxon>
    </lineage>
</organism>
<gene>
    <name evidence="9" type="ORF">RG540_CH28520</name>
</gene>
<dbReference type="EMBL" id="HG938353">
    <property type="protein sequence ID" value="CDN49018.1"/>
    <property type="molecule type" value="Genomic_DNA"/>
</dbReference>
<keyword evidence="3" id="KW-0238">DNA-binding</keyword>
<dbReference type="RefSeq" id="WP_038589014.1">
    <property type="nucleotide sequence ID" value="NZ_HG938353.1"/>
</dbReference>
<dbReference type="Pfam" id="PF03466">
    <property type="entry name" value="LysR_substrate"/>
    <property type="match status" value="1"/>
</dbReference>
<dbReference type="AlphaFoldDB" id="A0A068SS24"/>
<dbReference type="GO" id="GO:0003700">
    <property type="term" value="F:DNA-binding transcription factor activity"/>
    <property type="evidence" value="ECO:0007669"/>
    <property type="project" value="InterPro"/>
</dbReference>
<proteinExistence type="inferred from homology"/>
<keyword evidence="4" id="KW-0804">Transcription</keyword>
<dbReference type="PROSITE" id="PS50931">
    <property type="entry name" value="HTH_LYSR"/>
    <property type="match status" value="1"/>
</dbReference>
<evidence type="ECO:0000259" key="8">
    <source>
        <dbReference type="PROSITE" id="PS50931"/>
    </source>
</evidence>
<dbReference type="InterPro" id="IPR036388">
    <property type="entry name" value="WH-like_DNA-bd_sf"/>
</dbReference>
<evidence type="ECO:0000256" key="2">
    <source>
        <dbReference type="ARBA" id="ARBA00023015"/>
    </source>
</evidence>
<dbReference type="PATRIC" id="fig|1028800.3.peg.2889"/>
<sequence length="323" mass="35177">MLHSRKLQYIDEIARCGSIRKAAARLNVASSAINRQILALEEEFGAPLFERMPRGLKLTAAGELCIEHIRDVLKTYERMEARIRGLKMPQAGKVTLVSTVGLAAGPLPEIIARFVAQHPRVRVHLRNDGPSNTMQPVITGEVDFGLGFNIPATPGIRTLANFDIPIGVVMPPGHRLAVEEGPVDLADVVQEPLVLAQSGTSLRNIINLALSPLSVAVEPLVESNASEMLKKLVKAGTGLTLLNPLDVLSECRRGELIFRPIANPHARHQPMKLFARARTTLDTATSLFVEFLLSELAAMVAELQAKGHLPPQPHGRDAQRDES</sequence>
<dbReference type="PRINTS" id="PR00039">
    <property type="entry name" value="HTHLYSR"/>
</dbReference>
<dbReference type="Pfam" id="PF00126">
    <property type="entry name" value="HTH_1"/>
    <property type="match status" value="1"/>
</dbReference>
<dbReference type="eggNOG" id="COG0583">
    <property type="taxonomic scope" value="Bacteria"/>
</dbReference>
<evidence type="ECO:0000256" key="4">
    <source>
        <dbReference type="ARBA" id="ARBA00023163"/>
    </source>
</evidence>
<evidence type="ECO:0000256" key="5">
    <source>
        <dbReference type="ARBA" id="ARBA00054626"/>
    </source>
</evidence>
<dbReference type="InterPro" id="IPR000847">
    <property type="entry name" value="LysR_HTH_N"/>
</dbReference>
<dbReference type="GO" id="GO:0005829">
    <property type="term" value="C:cytosol"/>
    <property type="evidence" value="ECO:0007669"/>
    <property type="project" value="TreeGrafter"/>
</dbReference>
<dbReference type="OrthoDB" id="5297263at2"/>
<dbReference type="GeneID" id="24257590"/>
<dbReference type="InterPro" id="IPR036390">
    <property type="entry name" value="WH_DNA-bd_sf"/>
</dbReference>
<dbReference type="InterPro" id="IPR005119">
    <property type="entry name" value="LysR_subst-bd"/>
</dbReference>
<comment type="similarity">
    <text evidence="1">Belongs to the LysR transcriptional regulatory family.</text>
</comment>
<dbReference type="SUPFAM" id="SSF53850">
    <property type="entry name" value="Periplasmic binding protein-like II"/>
    <property type="match status" value="1"/>
</dbReference>
<dbReference type="Proteomes" id="UP000028181">
    <property type="component" value="Chromosome I"/>
</dbReference>
<dbReference type="FunFam" id="1.10.10.10:FF:000001">
    <property type="entry name" value="LysR family transcriptional regulator"/>
    <property type="match status" value="1"/>
</dbReference>
<dbReference type="Gene3D" id="3.40.190.290">
    <property type="match status" value="1"/>
</dbReference>
<evidence type="ECO:0000256" key="3">
    <source>
        <dbReference type="ARBA" id="ARBA00023125"/>
    </source>
</evidence>
<evidence type="ECO:0000256" key="1">
    <source>
        <dbReference type="ARBA" id="ARBA00009437"/>
    </source>
</evidence>
<dbReference type="HOGENOM" id="CLU_039613_6_0_5"/>
<dbReference type="PANTHER" id="PTHR30419">
    <property type="entry name" value="HTH-TYPE TRANSCRIPTIONAL REGULATOR YBHD"/>
    <property type="match status" value="1"/>
</dbReference>
<comment type="function">
    <text evidence="5">Transcriptional regulator of the ttuABCDE tartrate utilization operon.</text>
</comment>
<dbReference type="KEGG" id="ngg:RG540_CH28520"/>
<keyword evidence="10" id="KW-1185">Reference proteome</keyword>
<accession>A0A068SS24</accession>